<feature type="transmembrane region" description="Helical" evidence="2">
    <location>
        <begin position="48"/>
        <end position="68"/>
    </location>
</feature>
<keyword evidence="2" id="KW-0472">Membrane</keyword>
<accession>A0A550CE98</accession>
<evidence type="ECO:0000313" key="3">
    <source>
        <dbReference type="EMBL" id="TRM55292.1"/>
    </source>
</evidence>
<dbReference type="Proteomes" id="UP000320762">
    <property type="component" value="Unassembled WGS sequence"/>
</dbReference>
<proteinExistence type="predicted"/>
<evidence type="ECO:0000256" key="2">
    <source>
        <dbReference type="SAM" id="Phobius"/>
    </source>
</evidence>
<comment type="caution">
    <text evidence="4">The sequence shown here is derived from an EMBL/GenBank/DDBJ whole genome shotgun (WGS) entry which is preliminary data.</text>
</comment>
<feature type="compositionally biased region" description="Low complexity" evidence="1">
    <location>
        <begin position="21"/>
        <end position="36"/>
    </location>
</feature>
<gene>
    <name evidence="3" type="ORF">BD626DRAFT_529301</name>
    <name evidence="4" type="ORF">BD626DRAFT_630277</name>
</gene>
<feature type="region of interest" description="Disordered" evidence="1">
    <location>
        <begin position="1"/>
        <end position="36"/>
    </location>
</feature>
<keyword evidence="2" id="KW-0812">Transmembrane</keyword>
<evidence type="ECO:0000313" key="4">
    <source>
        <dbReference type="EMBL" id="TRM63125.1"/>
    </source>
</evidence>
<dbReference type="OrthoDB" id="3083164at2759"/>
<protein>
    <submittedName>
        <fullName evidence="4">Uncharacterized protein</fullName>
    </submittedName>
</protein>
<feature type="region of interest" description="Disordered" evidence="1">
    <location>
        <begin position="77"/>
        <end position="131"/>
    </location>
</feature>
<keyword evidence="5" id="KW-1185">Reference proteome</keyword>
<evidence type="ECO:0000256" key="1">
    <source>
        <dbReference type="SAM" id="MobiDB-lite"/>
    </source>
</evidence>
<feature type="compositionally biased region" description="Polar residues" evidence="1">
    <location>
        <begin position="1"/>
        <end position="20"/>
    </location>
</feature>
<sequence length="131" mass="13956">MPSVSLSSDEATSKQTLSTYPASSTSAAPPFASAPAHTYRQSQHYTGALFFVLGVCIILIGVTIYTWIKRYTRSRRQVGVRDDAGSVASHTDSDTSGMAKLSLKEALSPEVSHTHVAPKLSANGEGKDARL</sequence>
<dbReference type="EMBL" id="VDMD01000010">
    <property type="protein sequence ID" value="TRM63125.1"/>
    <property type="molecule type" value="Genomic_DNA"/>
</dbReference>
<keyword evidence="2" id="KW-1133">Transmembrane helix</keyword>
<dbReference type="AlphaFoldDB" id="A0A550CE98"/>
<reference evidence="4 5" key="1">
    <citation type="journal article" date="2019" name="New Phytol.">
        <title>Comparative genomics reveals unique wood-decay strategies and fruiting body development in the Schizophyllaceae.</title>
        <authorList>
            <person name="Almasi E."/>
            <person name="Sahu N."/>
            <person name="Krizsan K."/>
            <person name="Balint B."/>
            <person name="Kovacs G.M."/>
            <person name="Kiss B."/>
            <person name="Cseklye J."/>
            <person name="Drula E."/>
            <person name="Henrissat B."/>
            <person name="Nagy I."/>
            <person name="Chovatia M."/>
            <person name="Adam C."/>
            <person name="LaButti K."/>
            <person name="Lipzen A."/>
            <person name="Riley R."/>
            <person name="Grigoriev I.V."/>
            <person name="Nagy L.G."/>
        </authorList>
    </citation>
    <scope>NUCLEOTIDE SEQUENCE [LARGE SCALE GENOMIC DNA]</scope>
    <source>
        <strain evidence="4 5">NL-1724</strain>
    </source>
</reference>
<organism evidence="4 5">
    <name type="scientific">Schizophyllum amplum</name>
    <dbReference type="NCBI Taxonomy" id="97359"/>
    <lineage>
        <taxon>Eukaryota</taxon>
        <taxon>Fungi</taxon>
        <taxon>Dikarya</taxon>
        <taxon>Basidiomycota</taxon>
        <taxon>Agaricomycotina</taxon>
        <taxon>Agaricomycetes</taxon>
        <taxon>Agaricomycetidae</taxon>
        <taxon>Agaricales</taxon>
        <taxon>Schizophyllaceae</taxon>
        <taxon>Schizophyllum</taxon>
    </lineage>
</organism>
<evidence type="ECO:0000313" key="5">
    <source>
        <dbReference type="Proteomes" id="UP000320762"/>
    </source>
</evidence>
<reference evidence="4" key="2">
    <citation type="submission" date="2019-06" db="EMBL/GenBank/DDBJ databases">
        <authorList>
            <consortium name="DOE Joint Genome Institute"/>
            <person name="Ahrendt S.R."/>
            <person name="Cantor M.N."/>
            <person name="Hua S.X."/>
        </authorList>
    </citation>
    <scope>NUCLEOTIDE SEQUENCE</scope>
    <source>
        <strain evidence="4">NL-1724</strain>
    </source>
</reference>
<name>A0A550CE98_9AGAR</name>
<dbReference type="EMBL" id="VDMD01000193">
    <property type="protein sequence ID" value="TRM55292.1"/>
    <property type="molecule type" value="Genomic_DNA"/>
</dbReference>